<dbReference type="Pfam" id="PF01012">
    <property type="entry name" value="ETF"/>
    <property type="match status" value="1"/>
</dbReference>
<dbReference type="Proteomes" id="UP000515743">
    <property type="component" value="Chromosome"/>
</dbReference>
<dbReference type="InterPro" id="IPR033948">
    <property type="entry name" value="ETF_beta_N"/>
</dbReference>
<evidence type="ECO:0000256" key="5">
    <source>
        <dbReference type="ARBA" id="ARBA00022448"/>
    </source>
</evidence>
<dbReference type="PIRSF" id="PIRSF000090">
    <property type="entry name" value="Beta-ETF"/>
    <property type="match status" value="1"/>
</dbReference>
<gene>
    <name evidence="9" type="ORF">H0194_10335</name>
</gene>
<dbReference type="AlphaFoldDB" id="A0A7G7CP96"/>
<sequence length="265" mass="27743">MPAIVALVKHVPDTWSEKALEADHTLDRESVDNVIDEINEYSVEQALRLRDDNPDAGYTVVALTMGPEKSDEALRKALAMGADAAVQVTDPALAGSDALGTAWALNNALNTIDDVQIVIMGNQSSDGSTGAVAGLLAEYRQLPAVTNVRTVALDGGALTATREDSRGTWELKANLPTIVSVTDKADKPRFPNFKGLMAAKKAEITVLDLAGIGVDPANVGLAAATTSVTAATARPERTAGERIEGVSPDEAAQQIADYLAAKNLI</sequence>
<dbReference type="EMBL" id="CP059404">
    <property type="protein sequence ID" value="QNE89412.1"/>
    <property type="molecule type" value="Genomic_DNA"/>
</dbReference>
<dbReference type="InterPro" id="IPR014730">
    <property type="entry name" value="ETF_a/b_N"/>
</dbReference>
<organism evidence="9 10">
    <name type="scientific">Corynebacterium incognita</name>
    <dbReference type="NCBI Taxonomy" id="2754725"/>
    <lineage>
        <taxon>Bacteria</taxon>
        <taxon>Bacillati</taxon>
        <taxon>Actinomycetota</taxon>
        <taxon>Actinomycetes</taxon>
        <taxon>Mycobacteriales</taxon>
        <taxon>Corynebacteriaceae</taxon>
        <taxon>Corynebacterium</taxon>
    </lineage>
</organism>
<keyword evidence="10" id="KW-1185">Reference proteome</keyword>
<comment type="function">
    <text evidence="7">The electron transfer flavoprotein serves as a specific electron acceptor for other dehydrogenases. It transfers the electrons to the main respiratory chain via ETF-ubiquinone oxidoreductase (ETF dehydrogenase).</text>
</comment>
<evidence type="ECO:0000256" key="1">
    <source>
        <dbReference type="ARBA" id="ARBA00001974"/>
    </source>
</evidence>
<dbReference type="Gene3D" id="3.40.50.620">
    <property type="entry name" value="HUPs"/>
    <property type="match status" value="1"/>
</dbReference>
<evidence type="ECO:0000259" key="8">
    <source>
        <dbReference type="SMART" id="SM00893"/>
    </source>
</evidence>
<dbReference type="RefSeq" id="WP_185175786.1">
    <property type="nucleotide sequence ID" value="NZ_CP059404.1"/>
</dbReference>
<name>A0A7G7CP96_9CORY</name>
<dbReference type="PANTHER" id="PTHR21294">
    <property type="entry name" value="ELECTRON TRANSFER FLAVOPROTEIN BETA-SUBUNIT"/>
    <property type="match status" value="1"/>
</dbReference>
<keyword evidence="5" id="KW-0813">Transport</keyword>
<dbReference type="InterPro" id="IPR012255">
    <property type="entry name" value="ETF_b"/>
</dbReference>
<dbReference type="GO" id="GO:0005829">
    <property type="term" value="C:cytosol"/>
    <property type="evidence" value="ECO:0007669"/>
    <property type="project" value="TreeGrafter"/>
</dbReference>
<feature type="domain" description="Electron transfer flavoprotein alpha/beta-subunit N-terminal" evidence="8">
    <location>
        <begin position="23"/>
        <end position="216"/>
    </location>
</feature>
<evidence type="ECO:0000256" key="3">
    <source>
        <dbReference type="ARBA" id="ARBA00011355"/>
    </source>
</evidence>
<dbReference type="GO" id="GO:0009055">
    <property type="term" value="F:electron transfer activity"/>
    <property type="evidence" value="ECO:0007669"/>
    <property type="project" value="InterPro"/>
</dbReference>
<accession>A0A7G7CP96</accession>
<dbReference type="PANTHER" id="PTHR21294:SF8">
    <property type="entry name" value="ELECTRON TRANSFER FLAVOPROTEIN SUBUNIT BETA"/>
    <property type="match status" value="1"/>
</dbReference>
<dbReference type="InterPro" id="IPR014729">
    <property type="entry name" value="Rossmann-like_a/b/a_fold"/>
</dbReference>
<evidence type="ECO:0000313" key="9">
    <source>
        <dbReference type="EMBL" id="QNE89412.1"/>
    </source>
</evidence>
<keyword evidence="6" id="KW-0249">Electron transport</keyword>
<comment type="cofactor">
    <cofactor evidence="1">
        <name>FAD</name>
        <dbReference type="ChEBI" id="CHEBI:57692"/>
    </cofactor>
</comment>
<proteinExistence type="inferred from homology"/>
<evidence type="ECO:0000256" key="6">
    <source>
        <dbReference type="ARBA" id="ARBA00022982"/>
    </source>
</evidence>
<evidence type="ECO:0000256" key="4">
    <source>
        <dbReference type="ARBA" id="ARBA00016797"/>
    </source>
</evidence>
<dbReference type="KEGG" id="cik:H0194_10335"/>
<dbReference type="CDD" id="cd01714">
    <property type="entry name" value="ETF_beta"/>
    <property type="match status" value="1"/>
</dbReference>
<evidence type="ECO:0000313" key="10">
    <source>
        <dbReference type="Proteomes" id="UP000515743"/>
    </source>
</evidence>
<comment type="subunit">
    <text evidence="3">Heterodimer of an alpha and a beta subunit.</text>
</comment>
<dbReference type="SUPFAM" id="SSF52402">
    <property type="entry name" value="Adenine nucleotide alpha hydrolases-like"/>
    <property type="match status" value="1"/>
</dbReference>
<protein>
    <recommendedName>
        <fullName evidence="4">Electron transfer flavoprotein subunit beta</fullName>
    </recommendedName>
</protein>
<reference evidence="9 10" key="1">
    <citation type="submission" date="2020-07" db="EMBL/GenBank/DDBJ databases">
        <title>Complete genome and description of Corynebacterium incognita strain Marseille-Q3630 sp. nov.</title>
        <authorList>
            <person name="Boxberger M."/>
        </authorList>
    </citation>
    <scope>NUCLEOTIDE SEQUENCE [LARGE SCALE GENOMIC DNA]</scope>
    <source>
        <strain evidence="9 10">Marseille-Q3630</strain>
    </source>
</reference>
<evidence type="ECO:0000256" key="7">
    <source>
        <dbReference type="ARBA" id="ARBA00025649"/>
    </source>
</evidence>
<dbReference type="SMART" id="SM00893">
    <property type="entry name" value="ETF"/>
    <property type="match status" value="1"/>
</dbReference>
<evidence type="ECO:0000256" key="2">
    <source>
        <dbReference type="ARBA" id="ARBA00007557"/>
    </source>
</evidence>
<comment type="similarity">
    <text evidence="2">Belongs to the ETF beta-subunit/FixA family.</text>
</comment>